<name>A0A8H7CH20_9AGAR</name>
<dbReference type="GO" id="GO:0000981">
    <property type="term" value="F:DNA-binding transcription factor activity, RNA polymerase II-specific"/>
    <property type="evidence" value="ECO:0007669"/>
    <property type="project" value="TreeGrafter"/>
</dbReference>
<dbReference type="OrthoDB" id="6077919at2759"/>
<dbReference type="PANTHER" id="PTHR19818:SF139">
    <property type="entry name" value="PAIR-RULE PROTEIN ODD-PAIRED"/>
    <property type="match status" value="1"/>
</dbReference>
<dbReference type="PROSITE" id="PS00028">
    <property type="entry name" value="ZINC_FINGER_C2H2_1"/>
    <property type="match status" value="1"/>
</dbReference>
<proteinExistence type="inferred from homology"/>
<dbReference type="GO" id="GO:0008270">
    <property type="term" value="F:zinc ion binding"/>
    <property type="evidence" value="ECO:0007669"/>
    <property type="project" value="UniProtKB-KW"/>
</dbReference>
<dbReference type="GO" id="GO:0005634">
    <property type="term" value="C:nucleus"/>
    <property type="evidence" value="ECO:0007669"/>
    <property type="project" value="UniProtKB-SubCell"/>
</dbReference>
<comment type="subcellular location">
    <subcellularLocation>
        <location evidence="1">Nucleus</location>
    </subcellularLocation>
</comment>
<evidence type="ECO:0000256" key="10">
    <source>
        <dbReference type="PROSITE-ProRule" id="PRU00042"/>
    </source>
</evidence>
<evidence type="ECO:0000256" key="2">
    <source>
        <dbReference type="ARBA" id="ARBA00006991"/>
    </source>
</evidence>
<dbReference type="InterPro" id="IPR036236">
    <property type="entry name" value="Znf_C2H2_sf"/>
</dbReference>
<keyword evidence="7" id="KW-0805">Transcription regulation</keyword>
<comment type="caution">
    <text evidence="13">The sequence shown here is derived from an EMBL/GenBank/DDBJ whole genome shotgun (WGS) entry which is preliminary data.</text>
</comment>
<evidence type="ECO:0000313" key="13">
    <source>
        <dbReference type="EMBL" id="KAF7337389.1"/>
    </source>
</evidence>
<evidence type="ECO:0000256" key="1">
    <source>
        <dbReference type="ARBA" id="ARBA00004123"/>
    </source>
</evidence>
<dbReference type="InterPro" id="IPR013087">
    <property type="entry name" value="Znf_C2H2_type"/>
</dbReference>
<organism evidence="13 14">
    <name type="scientific">Mycena sanguinolenta</name>
    <dbReference type="NCBI Taxonomy" id="230812"/>
    <lineage>
        <taxon>Eukaryota</taxon>
        <taxon>Fungi</taxon>
        <taxon>Dikarya</taxon>
        <taxon>Basidiomycota</taxon>
        <taxon>Agaricomycotina</taxon>
        <taxon>Agaricomycetes</taxon>
        <taxon>Agaricomycetidae</taxon>
        <taxon>Agaricales</taxon>
        <taxon>Marasmiineae</taxon>
        <taxon>Mycenaceae</taxon>
        <taxon>Mycena</taxon>
    </lineage>
</organism>
<keyword evidence="5 10" id="KW-0863">Zinc-finger</keyword>
<accession>A0A8H7CH20</accession>
<keyword evidence="14" id="KW-1185">Reference proteome</keyword>
<protein>
    <recommendedName>
        <fullName evidence="12">C2H2-type domain-containing protein</fullName>
    </recommendedName>
</protein>
<evidence type="ECO:0000256" key="9">
    <source>
        <dbReference type="ARBA" id="ARBA00023242"/>
    </source>
</evidence>
<evidence type="ECO:0000313" key="14">
    <source>
        <dbReference type="Proteomes" id="UP000623467"/>
    </source>
</evidence>
<evidence type="ECO:0000256" key="6">
    <source>
        <dbReference type="ARBA" id="ARBA00022833"/>
    </source>
</evidence>
<keyword evidence="9" id="KW-0539">Nucleus</keyword>
<keyword evidence="4" id="KW-0677">Repeat</keyword>
<evidence type="ECO:0000256" key="4">
    <source>
        <dbReference type="ARBA" id="ARBA00022737"/>
    </source>
</evidence>
<evidence type="ECO:0000256" key="7">
    <source>
        <dbReference type="ARBA" id="ARBA00023015"/>
    </source>
</evidence>
<comment type="similarity">
    <text evidence="2">Belongs to the krueppel C2H2-type zinc-finger protein family.</text>
</comment>
<evidence type="ECO:0000259" key="12">
    <source>
        <dbReference type="PROSITE" id="PS50157"/>
    </source>
</evidence>
<gene>
    <name evidence="13" type="ORF">MSAN_02265000</name>
</gene>
<dbReference type="SUPFAM" id="SSF57667">
    <property type="entry name" value="beta-beta-alpha zinc fingers"/>
    <property type="match status" value="1"/>
</dbReference>
<dbReference type="SMART" id="SM00355">
    <property type="entry name" value="ZnF_C2H2"/>
    <property type="match status" value="1"/>
</dbReference>
<sequence length="329" mass="35476">MTTSTATIVLPSIHEMFPEHLMPPAHGAHSRHYPQHPAHYPHAQHPHHRDYYPAPPPRRGFSFDVLKSDPRGASLQHVSTTQPAPPQRPSSFSASSSAQRRPALPAVRTAPARSTSSARARSPYEHPSASSSYTSTSAYGSARSPAHSSSSQSSDGDADMEEDYPLDSADADGADADADGAEDADADGGAKKHVCPTCSKRFNRPSSLRIHVNTHTGATPFRCPTPLLRPCIQRQLQHAKALPEPRRCASFLILIIIITHLLIITSHFELTTARVPGLAHLPRTVTLPRLRHLVELGVVPGLVPRDADNAPLALGPAVATQRHGWDGVL</sequence>
<evidence type="ECO:0000256" key="5">
    <source>
        <dbReference type="ARBA" id="ARBA00022771"/>
    </source>
</evidence>
<keyword evidence="3" id="KW-0479">Metal-binding</keyword>
<feature type="compositionally biased region" description="Acidic residues" evidence="11">
    <location>
        <begin position="156"/>
        <end position="186"/>
    </location>
</feature>
<dbReference type="PROSITE" id="PS50157">
    <property type="entry name" value="ZINC_FINGER_C2H2_2"/>
    <property type="match status" value="1"/>
</dbReference>
<dbReference type="GO" id="GO:0000978">
    <property type="term" value="F:RNA polymerase II cis-regulatory region sequence-specific DNA binding"/>
    <property type="evidence" value="ECO:0007669"/>
    <property type="project" value="TreeGrafter"/>
</dbReference>
<dbReference type="Gene3D" id="3.30.160.60">
    <property type="entry name" value="Classic Zinc Finger"/>
    <property type="match status" value="1"/>
</dbReference>
<dbReference type="FunFam" id="3.30.160.60:FF:000193">
    <property type="entry name" value="Zinc finger protein 300"/>
    <property type="match status" value="1"/>
</dbReference>
<reference evidence="13" key="1">
    <citation type="submission" date="2020-05" db="EMBL/GenBank/DDBJ databases">
        <title>Mycena genomes resolve the evolution of fungal bioluminescence.</title>
        <authorList>
            <person name="Tsai I.J."/>
        </authorList>
    </citation>
    <scope>NUCLEOTIDE SEQUENCE</scope>
    <source>
        <strain evidence="13">160909Yilan</strain>
    </source>
</reference>
<evidence type="ECO:0000256" key="3">
    <source>
        <dbReference type="ARBA" id="ARBA00022723"/>
    </source>
</evidence>
<feature type="region of interest" description="Disordered" evidence="11">
    <location>
        <begin position="20"/>
        <end position="192"/>
    </location>
</feature>
<keyword evidence="6" id="KW-0862">Zinc</keyword>
<evidence type="ECO:0000256" key="11">
    <source>
        <dbReference type="SAM" id="MobiDB-lite"/>
    </source>
</evidence>
<dbReference type="AlphaFoldDB" id="A0A8H7CH20"/>
<dbReference type="Pfam" id="PF00096">
    <property type="entry name" value="zf-C2H2"/>
    <property type="match status" value="1"/>
</dbReference>
<feature type="domain" description="C2H2-type" evidence="12">
    <location>
        <begin position="193"/>
        <end position="220"/>
    </location>
</feature>
<dbReference type="GO" id="GO:0045944">
    <property type="term" value="P:positive regulation of transcription by RNA polymerase II"/>
    <property type="evidence" value="ECO:0007669"/>
    <property type="project" value="UniProtKB-ARBA"/>
</dbReference>
<feature type="compositionally biased region" description="Low complexity" evidence="11">
    <location>
        <begin position="128"/>
        <end position="155"/>
    </location>
</feature>
<dbReference type="Proteomes" id="UP000623467">
    <property type="component" value="Unassembled WGS sequence"/>
</dbReference>
<feature type="compositionally biased region" description="Low complexity" evidence="11">
    <location>
        <begin position="89"/>
        <end position="121"/>
    </location>
</feature>
<evidence type="ECO:0000256" key="8">
    <source>
        <dbReference type="ARBA" id="ARBA00023163"/>
    </source>
</evidence>
<keyword evidence="8" id="KW-0804">Transcription</keyword>
<dbReference type="InterPro" id="IPR050329">
    <property type="entry name" value="GLI_C2H2-zinc-finger"/>
</dbReference>
<dbReference type="PANTHER" id="PTHR19818">
    <property type="entry name" value="ZINC FINGER PROTEIN ZIC AND GLI"/>
    <property type="match status" value="1"/>
</dbReference>
<dbReference type="EMBL" id="JACAZH010000034">
    <property type="protein sequence ID" value="KAF7337389.1"/>
    <property type="molecule type" value="Genomic_DNA"/>
</dbReference>